<feature type="signal peptide" evidence="1">
    <location>
        <begin position="1"/>
        <end position="23"/>
    </location>
</feature>
<dbReference type="Proteomes" id="UP000540412">
    <property type="component" value="Unassembled WGS sequence"/>
</dbReference>
<comment type="caution">
    <text evidence="2">The sequence shown here is derived from an EMBL/GenBank/DDBJ whole genome shotgun (WGS) entry which is preliminary data.</text>
</comment>
<sequence>MVSAAALFLGVGFAAIGATSAQADPGQPEGTCGGVYNPSIGAGKAHWELHCKNGAITVSGHVTDTRSDGQCVKVKAVFEGQTTEYSAAACPKDTTRNFSWTHPGSIADVYLFAYHA</sequence>
<evidence type="ECO:0000256" key="1">
    <source>
        <dbReference type="SAM" id="SignalP"/>
    </source>
</evidence>
<dbReference type="RefSeq" id="WP_040750404.1">
    <property type="nucleotide sequence ID" value="NZ_JACHIT010000001.1"/>
</dbReference>
<keyword evidence="1" id="KW-0732">Signal</keyword>
<evidence type="ECO:0000313" key="3">
    <source>
        <dbReference type="Proteomes" id="UP000540412"/>
    </source>
</evidence>
<reference evidence="2 3" key="1">
    <citation type="submission" date="2020-08" db="EMBL/GenBank/DDBJ databases">
        <title>Sequencing the genomes of 1000 actinobacteria strains.</title>
        <authorList>
            <person name="Klenk H.-P."/>
        </authorList>
    </citation>
    <scope>NUCLEOTIDE SEQUENCE [LARGE SCALE GENOMIC DNA]</scope>
    <source>
        <strain evidence="2 3">DSM 43582</strain>
    </source>
</reference>
<accession>A0A7W9PAP4</accession>
<evidence type="ECO:0008006" key="4">
    <source>
        <dbReference type="Google" id="ProtNLM"/>
    </source>
</evidence>
<keyword evidence="3" id="KW-1185">Reference proteome</keyword>
<protein>
    <recommendedName>
        <fullName evidence="4">Secreted protein</fullName>
    </recommendedName>
</protein>
<dbReference type="AlphaFoldDB" id="A0A7W9PAP4"/>
<evidence type="ECO:0000313" key="2">
    <source>
        <dbReference type="EMBL" id="MBB5912545.1"/>
    </source>
</evidence>
<feature type="chain" id="PRO_5031281554" description="Secreted protein" evidence="1">
    <location>
        <begin position="24"/>
        <end position="116"/>
    </location>
</feature>
<proteinExistence type="predicted"/>
<gene>
    <name evidence="2" type="ORF">BJY24_001412</name>
</gene>
<organism evidence="2 3">
    <name type="scientific">Nocardia transvalensis</name>
    <dbReference type="NCBI Taxonomy" id="37333"/>
    <lineage>
        <taxon>Bacteria</taxon>
        <taxon>Bacillati</taxon>
        <taxon>Actinomycetota</taxon>
        <taxon>Actinomycetes</taxon>
        <taxon>Mycobacteriales</taxon>
        <taxon>Nocardiaceae</taxon>
        <taxon>Nocardia</taxon>
    </lineage>
</organism>
<dbReference type="EMBL" id="JACHIT010000001">
    <property type="protein sequence ID" value="MBB5912545.1"/>
    <property type="molecule type" value="Genomic_DNA"/>
</dbReference>
<name>A0A7W9PAP4_9NOCA</name>